<sequence>MATNQAIGQIDLTSTQRVAVADFLSYFEGIEDDREPLRLALVLAGEKPGTIVSTEPWRCLARSPIDFFDRLGLAYGRVAPSSSWYVARDPLRISYLPEKVHDRPEYHRRLGWFFGYPRAAIDHFIEQELSDRTRPAEFIASGQFSAYELAFSQFVFHVPVDSVHGYERAIEQGKANRDLLLELADRWELPALEHQTEIVYRFLVDQLHRATR</sequence>
<proteinExistence type="predicted"/>
<dbReference type="AlphaFoldDB" id="A0A8T9ZZT6"/>
<dbReference type="Proteomes" id="UP000831768">
    <property type="component" value="Chromosome"/>
</dbReference>
<protein>
    <submittedName>
        <fullName evidence="1">Uncharacterized protein</fullName>
    </submittedName>
</protein>
<reference evidence="1" key="1">
    <citation type="submission" date="2022-04" db="EMBL/GenBank/DDBJ databases">
        <title>Halocatena sp. nov., isolated from a salt lake.</title>
        <authorList>
            <person name="Cui H.-L."/>
        </authorList>
    </citation>
    <scope>NUCLEOTIDE SEQUENCE</scope>
    <source>
        <strain evidence="1">AD-1</strain>
    </source>
</reference>
<dbReference type="GeneID" id="71928398"/>
<name>A0A8T9ZZT6_9EURY</name>
<evidence type="ECO:0000313" key="1">
    <source>
        <dbReference type="EMBL" id="UPM42305.1"/>
    </source>
</evidence>
<dbReference type="KEGG" id="haad:MW046_10085"/>
<dbReference type="EMBL" id="CP096019">
    <property type="protein sequence ID" value="UPM42305.1"/>
    <property type="molecule type" value="Genomic_DNA"/>
</dbReference>
<evidence type="ECO:0000313" key="2">
    <source>
        <dbReference type="Proteomes" id="UP000831768"/>
    </source>
</evidence>
<organism evidence="1 2">
    <name type="scientific">Halocatena salina</name>
    <dbReference type="NCBI Taxonomy" id="2934340"/>
    <lineage>
        <taxon>Archaea</taxon>
        <taxon>Methanobacteriati</taxon>
        <taxon>Methanobacteriota</taxon>
        <taxon>Stenosarchaea group</taxon>
        <taxon>Halobacteria</taxon>
        <taxon>Halobacteriales</taxon>
        <taxon>Natronomonadaceae</taxon>
        <taxon>Halocatena</taxon>
    </lineage>
</organism>
<accession>A0A8T9ZZT6</accession>
<gene>
    <name evidence="1" type="ORF">MW046_10085</name>
</gene>
<keyword evidence="2" id="KW-1185">Reference proteome</keyword>
<dbReference type="RefSeq" id="WP_247992980.1">
    <property type="nucleotide sequence ID" value="NZ_CP096019.1"/>
</dbReference>